<dbReference type="SMART" id="SM00409">
    <property type="entry name" value="IG"/>
    <property type="match status" value="4"/>
</dbReference>
<dbReference type="PROSITE" id="PS50835">
    <property type="entry name" value="IG_LIKE"/>
    <property type="match status" value="3"/>
</dbReference>
<reference evidence="21" key="1">
    <citation type="journal article" date="2014" name="Science">
        <title>Nonhuman genetics. Genomic basis for the convergent evolution of electric organs.</title>
        <authorList>
            <person name="Gallant J.R."/>
            <person name="Traeger L.L."/>
            <person name="Volkening J.D."/>
            <person name="Moffett H."/>
            <person name="Chen P.H."/>
            <person name="Novina C.D."/>
            <person name="Phillips G.N.Jr."/>
            <person name="Anand R."/>
            <person name="Wells G.B."/>
            <person name="Pinch M."/>
            <person name="Guth R."/>
            <person name="Unguez G.A."/>
            <person name="Albert J.S."/>
            <person name="Zakon H.H."/>
            <person name="Samanta M.P."/>
            <person name="Sussman M.R."/>
        </authorList>
    </citation>
    <scope>NUCLEOTIDE SEQUENCE [LARGE SCALE GENOMIC DNA]</scope>
</reference>
<dbReference type="SUPFAM" id="SSF48726">
    <property type="entry name" value="Immunoglobulin"/>
    <property type="match status" value="4"/>
</dbReference>
<dbReference type="GO" id="GO:0030425">
    <property type="term" value="C:dendrite"/>
    <property type="evidence" value="ECO:0007669"/>
    <property type="project" value="UniProtKB-SubCell"/>
</dbReference>
<evidence type="ECO:0000256" key="18">
    <source>
        <dbReference type="SAM" id="SignalP"/>
    </source>
</evidence>
<feature type="signal peptide" evidence="18">
    <location>
        <begin position="1"/>
        <end position="21"/>
    </location>
</feature>
<dbReference type="InterPro" id="IPR003599">
    <property type="entry name" value="Ig_sub"/>
</dbReference>
<dbReference type="Ensembl" id="ENSEEET00000018911.2">
    <property type="protein sequence ID" value="ENSEEEP00000018702.2"/>
    <property type="gene ID" value="ENSEEEG00000009087.2"/>
</dbReference>
<dbReference type="PANTHER" id="PTHR11973">
    <property type="entry name" value="CELL SURFACE GLYCOPROTEIN MUC18-RELATED"/>
    <property type="match status" value="1"/>
</dbReference>
<evidence type="ECO:0000256" key="3">
    <source>
        <dbReference type="ARBA" id="ARBA00004489"/>
    </source>
</evidence>
<evidence type="ECO:0000256" key="15">
    <source>
        <dbReference type="ARBA" id="ARBA00023319"/>
    </source>
</evidence>
<keyword evidence="5 17" id="KW-0812">Transmembrane</keyword>
<keyword evidence="4" id="KW-1003">Cell membrane</keyword>
<feature type="compositionally biased region" description="Basic and acidic residues" evidence="16">
    <location>
        <begin position="539"/>
        <end position="560"/>
    </location>
</feature>
<keyword evidence="10" id="KW-1064">Adaptive immunity</keyword>
<feature type="domain" description="Ig-like" evidence="19">
    <location>
        <begin position="404"/>
        <end position="484"/>
    </location>
</feature>
<reference evidence="20" key="4">
    <citation type="submission" date="2025-08" db="UniProtKB">
        <authorList>
            <consortium name="Ensembl"/>
        </authorList>
    </citation>
    <scope>IDENTIFICATION</scope>
</reference>
<dbReference type="CTD" id="30194"/>
<organism evidence="20 21">
    <name type="scientific">Electrophorus electricus</name>
    <name type="common">Electric eel</name>
    <name type="synonym">Gymnotus electricus</name>
    <dbReference type="NCBI Taxonomy" id="8005"/>
    <lineage>
        <taxon>Eukaryota</taxon>
        <taxon>Metazoa</taxon>
        <taxon>Chordata</taxon>
        <taxon>Craniata</taxon>
        <taxon>Vertebrata</taxon>
        <taxon>Euteleostomi</taxon>
        <taxon>Actinopterygii</taxon>
        <taxon>Neopterygii</taxon>
        <taxon>Teleostei</taxon>
        <taxon>Ostariophysi</taxon>
        <taxon>Gymnotiformes</taxon>
        <taxon>Gymnotoidei</taxon>
        <taxon>Gymnotidae</taxon>
        <taxon>Electrophorus</taxon>
    </lineage>
</organism>
<dbReference type="AlphaFoldDB" id="A0A4W4F470"/>
<dbReference type="RefSeq" id="XP_026856542.2">
    <property type="nucleotide sequence ID" value="XM_027000741.2"/>
</dbReference>
<dbReference type="InterPro" id="IPR003598">
    <property type="entry name" value="Ig_sub2"/>
</dbReference>
<evidence type="ECO:0000256" key="7">
    <source>
        <dbReference type="ARBA" id="ARBA00022859"/>
    </source>
</evidence>
<dbReference type="GO" id="GO:0030424">
    <property type="term" value="C:axon"/>
    <property type="evidence" value="ECO:0007669"/>
    <property type="project" value="UniProtKB-SubCell"/>
</dbReference>
<evidence type="ECO:0000256" key="12">
    <source>
        <dbReference type="ARBA" id="ARBA00023157"/>
    </source>
</evidence>
<dbReference type="SMART" id="SM00408">
    <property type="entry name" value="IGc2"/>
    <property type="match status" value="2"/>
</dbReference>
<dbReference type="Pfam" id="PF08205">
    <property type="entry name" value="C2-set_2"/>
    <property type="match status" value="1"/>
</dbReference>
<dbReference type="GO" id="GO:0002250">
    <property type="term" value="P:adaptive immune response"/>
    <property type="evidence" value="ECO:0007669"/>
    <property type="project" value="UniProtKB-KW"/>
</dbReference>
<evidence type="ECO:0000256" key="4">
    <source>
        <dbReference type="ARBA" id="ARBA00022475"/>
    </source>
</evidence>
<evidence type="ECO:0000256" key="14">
    <source>
        <dbReference type="ARBA" id="ARBA00023273"/>
    </source>
</evidence>
<keyword evidence="21" id="KW-1185">Reference proteome</keyword>
<dbReference type="PROSITE" id="PS00290">
    <property type="entry name" value="IG_MHC"/>
    <property type="match status" value="1"/>
</dbReference>
<dbReference type="OMA" id="FACIATH"/>
<dbReference type="InterPro" id="IPR007110">
    <property type="entry name" value="Ig-like_dom"/>
</dbReference>
<feature type="chain" id="PRO_5044292581" description="Ig-like domain-containing protein" evidence="18">
    <location>
        <begin position="22"/>
        <end position="560"/>
    </location>
</feature>
<dbReference type="RefSeq" id="XP_026856543.2">
    <property type="nucleotide sequence ID" value="XM_027000742.2"/>
</dbReference>
<keyword evidence="7" id="KW-0391">Immunity</keyword>
<evidence type="ECO:0000313" key="21">
    <source>
        <dbReference type="Proteomes" id="UP000314983"/>
    </source>
</evidence>
<dbReference type="Gene3D" id="2.60.40.10">
    <property type="entry name" value="Immunoglobulins"/>
    <property type="match status" value="5"/>
</dbReference>
<gene>
    <name evidence="20" type="primary">alcama</name>
</gene>
<reference evidence="20" key="5">
    <citation type="submission" date="2025-09" db="UniProtKB">
        <authorList>
            <consortium name="Ensembl"/>
        </authorList>
    </citation>
    <scope>IDENTIFICATION</scope>
</reference>
<reference evidence="20" key="3">
    <citation type="submission" date="2020-05" db="EMBL/GenBank/DDBJ databases">
        <title>Electrophorus electricus (electric eel) genome, fEleEle1, primary haplotype.</title>
        <authorList>
            <person name="Myers G."/>
            <person name="Meyer A."/>
            <person name="Fedrigo O."/>
            <person name="Formenti G."/>
            <person name="Rhie A."/>
            <person name="Tracey A."/>
            <person name="Sims Y."/>
            <person name="Jarvis E.D."/>
        </authorList>
    </citation>
    <scope>NUCLEOTIDE SEQUENCE [LARGE SCALE GENOMIC DNA]</scope>
</reference>
<dbReference type="Proteomes" id="UP000314983">
    <property type="component" value="Chromosome 17"/>
</dbReference>
<evidence type="ECO:0000256" key="6">
    <source>
        <dbReference type="ARBA" id="ARBA00022737"/>
    </source>
</evidence>
<accession>A0A4W4F470</accession>
<feature type="transmembrane region" description="Helical" evidence="17">
    <location>
        <begin position="507"/>
        <end position="529"/>
    </location>
</feature>
<name>A0A4W4F470_ELEEL</name>
<keyword evidence="8" id="KW-0130">Cell adhesion</keyword>
<sequence>MSSLLCALAVFAAAMFTAVSGKQVVTGMYGDTITVPCNNGNNKPSDLIFTKWKYLNEDNTSGDLLVKQAQKEEAKIIATNGYKDRISITPNSSLLIRDAALLDEKIFICIVVSLVNLNEYPVEVAVYKRPSAPEIKNKASQLENGKLTLLGECVSADANPPSEIVWLKNNKPLLTDNRTIIINSSIKKDPSTSLSTSISRLQYMAGKEDTTSKFTCVARHVTGPDQHTAPENFSIHYPTEKMSLQFLSLVPIKEGDNVTLRCQADGNPPPTRFNFDLKGEKHTESGRDMMLAAVNRNHSGEYKCSLASNDKMVATATLNVTYLDLSLSPTGDVNKNVGESLEVKMKKSSSSEPTVSWTKDNEKLDKLPDFSTLTYSHAGFYVCQVSVLGIKRSASFRLVVQGSPVIKSLKKHRSANGKNKVLVCEAEGSPEPDVHWSVNGTHDEKTYKDGKAIYKLTVVPSMNLTVTCQVSNTLGYDSRVINVSSLIDEEQKAKPDKSEDSDDKAKVIVAVVVGLLVVAALVGIIYWLYMRRRQGSWKTGEKEAGTSEESKKLEENNHRT</sequence>
<evidence type="ECO:0000256" key="5">
    <source>
        <dbReference type="ARBA" id="ARBA00022692"/>
    </source>
</evidence>
<evidence type="ECO:0000313" key="20">
    <source>
        <dbReference type="Ensembl" id="ENSEEEP00000018702.2"/>
    </source>
</evidence>
<keyword evidence="15" id="KW-0393">Immunoglobulin domain</keyword>
<dbReference type="KEGG" id="eee:113571666"/>
<keyword evidence="6" id="KW-0677">Repeat</keyword>
<evidence type="ECO:0000256" key="17">
    <source>
        <dbReference type="SAM" id="Phobius"/>
    </source>
</evidence>
<dbReference type="Pfam" id="PF13927">
    <property type="entry name" value="Ig_3"/>
    <property type="match status" value="2"/>
</dbReference>
<evidence type="ECO:0000259" key="19">
    <source>
        <dbReference type="PROSITE" id="PS50835"/>
    </source>
</evidence>
<evidence type="ECO:0000256" key="1">
    <source>
        <dbReference type="ARBA" id="ARBA00004251"/>
    </source>
</evidence>
<proteinExistence type="predicted"/>
<comment type="subcellular location">
    <subcellularLocation>
        <location evidence="1">Cell membrane</location>
        <topology evidence="1">Single-pass type I membrane protein</topology>
    </subcellularLocation>
    <subcellularLocation>
        <location evidence="3">Cell projection</location>
        <location evidence="3">Axon</location>
    </subcellularLocation>
    <subcellularLocation>
        <location evidence="2">Cell projection</location>
        <location evidence="2">Dendrite</location>
    </subcellularLocation>
</comment>
<evidence type="ECO:0000256" key="11">
    <source>
        <dbReference type="ARBA" id="ARBA00023136"/>
    </source>
</evidence>
<dbReference type="PANTHER" id="PTHR11973:SF2">
    <property type="entry name" value="CD166 ANTIGEN"/>
    <property type="match status" value="1"/>
</dbReference>
<protein>
    <recommendedName>
        <fullName evidence="19">Ig-like domain-containing protein</fullName>
    </recommendedName>
</protein>
<evidence type="ECO:0000256" key="9">
    <source>
        <dbReference type="ARBA" id="ARBA00022989"/>
    </source>
</evidence>
<keyword evidence="9 17" id="KW-1133">Transmembrane helix</keyword>
<evidence type="ECO:0000256" key="8">
    <source>
        <dbReference type="ARBA" id="ARBA00022889"/>
    </source>
</evidence>
<dbReference type="InterPro" id="IPR003006">
    <property type="entry name" value="Ig/MHC_CS"/>
</dbReference>
<evidence type="ECO:0000256" key="16">
    <source>
        <dbReference type="SAM" id="MobiDB-lite"/>
    </source>
</evidence>
<dbReference type="InterPro" id="IPR051116">
    <property type="entry name" value="Surface_Rcpt/Adhesion_Mol"/>
</dbReference>
<feature type="domain" description="Ig-like" evidence="19">
    <location>
        <begin position="238"/>
        <end position="321"/>
    </location>
</feature>
<dbReference type="GeneID" id="113571666"/>
<dbReference type="GeneTree" id="ENSGT00940000156881"/>
<dbReference type="InterPro" id="IPR013783">
    <property type="entry name" value="Ig-like_fold"/>
</dbReference>
<dbReference type="GO" id="GO:0005886">
    <property type="term" value="C:plasma membrane"/>
    <property type="evidence" value="ECO:0007669"/>
    <property type="project" value="UniProtKB-SubCell"/>
</dbReference>
<dbReference type="InterPro" id="IPR036179">
    <property type="entry name" value="Ig-like_dom_sf"/>
</dbReference>
<evidence type="ECO:0000256" key="13">
    <source>
        <dbReference type="ARBA" id="ARBA00023180"/>
    </source>
</evidence>
<keyword evidence="14" id="KW-0966">Cell projection</keyword>
<keyword evidence="12" id="KW-1015">Disulfide bond</keyword>
<keyword evidence="13" id="KW-0325">Glycoprotein</keyword>
<reference evidence="21" key="2">
    <citation type="journal article" date="2017" name="Sci. Adv.">
        <title>A tail of two voltages: Proteomic comparison of the three electric organs of the electric eel.</title>
        <authorList>
            <person name="Traeger L.L."/>
            <person name="Sabat G."/>
            <person name="Barrett-Wilt G.A."/>
            <person name="Wells G.B."/>
            <person name="Sussman M.R."/>
        </authorList>
    </citation>
    <scope>NUCLEOTIDE SEQUENCE [LARGE SCALE GENOMIC DNA]</scope>
</reference>
<keyword evidence="18" id="KW-0732">Signal</keyword>
<dbReference type="GO" id="GO:0007155">
    <property type="term" value="P:cell adhesion"/>
    <property type="evidence" value="ECO:0007669"/>
    <property type="project" value="UniProtKB-KW"/>
</dbReference>
<keyword evidence="11 17" id="KW-0472">Membrane</keyword>
<evidence type="ECO:0000256" key="2">
    <source>
        <dbReference type="ARBA" id="ARBA00004279"/>
    </source>
</evidence>
<feature type="domain" description="Ig-like" evidence="19">
    <location>
        <begin position="130"/>
        <end position="234"/>
    </location>
</feature>
<dbReference type="InterPro" id="IPR013162">
    <property type="entry name" value="CD80_C2-set"/>
</dbReference>
<evidence type="ECO:0000256" key="10">
    <source>
        <dbReference type="ARBA" id="ARBA00023130"/>
    </source>
</evidence>
<feature type="region of interest" description="Disordered" evidence="16">
    <location>
        <begin position="538"/>
        <end position="560"/>
    </location>
</feature>